<dbReference type="KEGG" id="pprf:DPRO_1643"/>
<keyword evidence="1" id="KW-0808">Transferase</keyword>
<dbReference type="RefSeq" id="WP_232005745.1">
    <property type="nucleotide sequence ID" value="NZ_LT907975.1"/>
</dbReference>
<dbReference type="Gene3D" id="3.30.460.10">
    <property type="entry name" value="Beta Polymerase, domain 2"/>
    <property type="match status" value="1"/>
</dbReference>
<dbReference type="PANTHER" id="PTHR34822">
    <property type="entry name" value="GRPB DOMAIN PROTEIN (AFU_ORTHOLOGUE AFUA_1G01530)"/>
    <property type="match status" value="1"/>
</dbReference>
<keyword evidence="1" id="KW-0418">Kinase</keyword>
<name>A0A2C8F924_9BACT</name>
<organism evidence="1 2">
    <name type="scientific">Pseudodesulfovibrio profundus</name>
    <dbReference type="NCBI Taxonomy" id="57320"/>
    <lineage>
        <taxon>Bacteria</taxon>
        <taxon>Pseudomonadati</taxon>
        <taxon>Thermodesulfobacteriota</taxon>
        <taxon>Desulfovibrionia</taxon>
        <taxon>Desulfovibrionales</taxon>
        <taxon>Desulfovibrionaceae</taxon>
    </lineage>
</organism>
<dbReference type="AlphaFoldDB" id="A0A2C8F924"/>
<keyword evidence="2" id="KW-1185">Reference proteome</keyword>
<reference evidence="2" key="1">
    <citation type="submission" date="2017-09" db="EMBL/GenBank/DDBJ databases">
        <authorList>
            <person name="Regsiter A."/>
            <person name="William W."/>
        </authorList>
    </citation>
    <scope>NUCLEOTIDE SEQUENCE [LARGE SCALE GENOMIC DNA]</scope>
    <source>
        <strain evidence="2">500-1</strain>
    </source>
</reference>
<proteinExistence type="predicted"/>
<dbReference type="Pfam" id="PF04229">
    <property type="entry name" value="GrpB"/>
    <property type="match status" value="1"/>
</dbReference>
<dbReference type="Proteomes" id="UP000219215">
    <property type="component" value="Chromosome DPRO"/>
</dbReference>
<dbReference type="PANTHER" id="PTHR34822:SF1">
    <property type="entry name" value="GRPB FAMILY PROTEIN"/>
    <property type="match status" value="1"/>
</dbReference>
<dbReference type="InterPro" id="IPR043519">
    <property type="entry name" value="NT_sf"/>
</dbReference>
<gene>
    <name evidence="1" type="ORF">DPRO_1643</name>
</gene>
<dbReference type="InterPro" id="IPR007344">
    <property type="entry name" value="GrpB/CoaE"/>
</dbReference>
<accession>A0A2C8F924</accession>
<protein>
    <submittedName>
        <fullName evidence="1">Dephospho-CoA kinase/protein folding accessory domain-containing protein</fullName>
    </submittedName>
</protein>
<dbReference type="SUPFAM" id="SSF81301">
    <property type="entry name" value="Nucleotidyltransferase"/>
    <property type="match status" value="1"/>
</dbReference>
<dbReference type="EMBL" id="LT907975">
    <property type="protein sequence ID" value="SOB58542.1"/>
    <property type="molecule type" value="Genomic_DNA"/>
</dbReference>
<dbReference type="GO" id="GO:0016301">
    <property type="term" value="F:kinase activity"/>
    <property type="evidence" value="ECO:0007669"/>
    <property type="project" value="UniProtKB-KW"/>
</dbReference>
<sequence length="190" mass="22213">MTTGETLEEKIQRVLRDHVELVEYDPAWPAMFEAEKKHLLGLFPGGLIRRVEHYGSTSIPGMTAKPIVDMLIEVRDLEETRQAVPPVLEALGYDFFWRPLGENDGPPHYAWFIKRDRQGRRTHHLHMVEADSFVWEGLVFRDYLLAHPEWAARYLELKRDLCRRYPDDRIAYTHGKGDFVSQVLKLATSR</sequence>
<evidence type="ECO:0000313" key="2">
    <source>
        <dbReference type="Proteomes" id="UP000219215"/>
    </source>
</evidence>
<evidence type="ECO:0000313" key="1">
    <source>
        <dbReference type="EMBL" id="SOB58542.1"/>
    </source>
</evidence>